<dbReference type="PANTHER" id="PTHR37610">
    <property type="entry name" value="CCHC-TYPE DOMAIN-CONTAINING PROTEIN"/>
    <property type="match status" value="1"/>
</dbReference>
<evidence type="ECO:0000313" key="3">
    <source>
        <dbReference type="Proteomes" id="UP000075243"/>
    </source>
</evidence>
<dbReference type="Proteomes" id="UP000075243">
    <property type="component" value="Chromosome 8"/>
</dbReference>
<dbReference type="PANTHER" id="PTHR37610:SF55">
    <property type="entry name" value="RETROTRANSPOSON COPIA-LIKE N-TERMINAL DOMAIN-CONTAINING PROTEIN"/>
    <property type="match status" value="1"/>
</dbReference>
<dbReference type="AlphaFoldDB" id="A0A151T5Y1"/>
<accession>A0A151T5Y1</accession>
<dbReference type="Pfam" id="PF14244">
    <property type="entry name" value="Retrotran_gag_3"/>
    <property type="match status" value="1"/>
</dbReference>
<gene>
    <name evidence="2" type="ORF">KK1_016991</name>
</gene>
<reference evidence="2 3" key="1">
    <citation type="journal article" date="2012" name="Nat. Biotechnol.">
        <title>Draft genome sequence of pigeonpea (Cajanus cajan), an orphan legume crop of resource-poor farmers.</title>
        <authorList>
            <person name="Varshney R.K."/>
            <person name="Chen W."/>
            <person name="Li Y."/>
            <person name="Bharti A.K."/>
            <person name="Saxena R.K."/>
            <person name="Schlueter J.A."/>
            <person name="Donoghue M.T."/>
            <person name="Azam S."/>
            <person name="Fan G."/>
            <person name="Whaley A.M."/>
            <person name="Farmer A.D."/>
            <person name="Sheridan J."/>
            <person name="Iwata A."/>
            <person name="Tuteja R."/>
            <person name="Penmetsa R.V."/>
            <person name="Wu W."/>
            <person name="Upadhyaya H.D."/>
            <person name="Yang S.P."/>
            <person name="Shah T."/>
            <person name="Saxena K.B."/>
            <person name="Michael T."/>
            <person name="McCombie W.R."/>
            <person name="Yang B."/>
            <person name="Zhang G."/>
            <person name="Yang H."/>
            <person name="Wang J."/>
            <person name="Spillane C."/>
            <person name="Cook D.R."/>
            <person name="May G.D."/>
            <person name="Xu X."/>
            <person name="Jackson S.A."/>
        </authorList>
    </citation>
    <scope>NUCLEOTIDE SEQUENCE [LARGE SCALE GENOMIC DNA]</scope>
    <source>
        <strain evidence="3">cv. Asha</strain>
    </source>
</reference>
<sequence>MAESNKNSNQNQLSDHLINPSNPYFLHPGENPALVLVTPLLSDTNFQQWKHDMLVALETKNKEHFILGKIPCPDSKDPLHEAWRRCNKMVMSWLTRSMTSDIKQSVMWMDTAAEIWKDGYFAFMSTLC</sequence>
<evidence type="ECO:0000259" key="1">
    <source>
        <dbReference type="Pfam" id="PF14244"/>
    </source>
</evidence>
<keyword evidence="3" id="KW-1185">Reference proteome</keyword>
<dbReference type="Gramene" id="C.cajan_16508.t">
    <property type="protein sequence ID" value="C.cajan_16508.t.cds1"/>
    <property type="gene ID" value="C.cajan_16508"/>
</dbReference>
<feature type="domain" description="Retrotransposon Copia-like N-terminal" evidence="1">
    <location>
        <begin position="27"/>
        <end position="73"/>
    </location>
</feature>
<evidence type="ECO:0000313" key="2">
    <source>
        <dbReference type="EMBL" id="KYP62458.1"/>
    </source>
</evidence>
<organism evidence="2 3">
    <name type="scientific">Cajanus cajan</name>
    <name type="common">Pigeon pea</name>
    <name type="synonym">Cajanus indicus</name>
    <dbReference type="NCBI Taxonomy" id="3821"/>
    <lineage>
        <taxon>Eukaryota</taxon>
        <taxon>Viridiplantae</taxon>
        <taxon>Streptophyta</taxon>
        <taxon>Embryophyta</taxon>
        <taxon>Tracheophyta</taxon>
        <taxon>Spermatophyta</taxon>
        <taxon>Magnoliopsida</taxon>
        <taxon>eudicotyledons</taxon>
        <taxon>Gunneridae</taxon>
        <taxon>Pentapetalae</taxon>
        <taxon>rosids</taxon>
        <taxon>fabids</taxon>
        <taxon>Fabales</taxon>
        <taxon>Fabaceae</taxon>
        <taxon>Papilionoideae</taxon>
        <taxon>50 kb inversion clade</taxon>
        <taxon>NPAAA clade</taxon>
        <taxon>indigoferoid/millettioid clade</taxon>
        <taxon>Phaseoleae</taxon>
        <taxon>Cajanus</taxon>
    </lineage>
</organism>
<protein>
    <recommendedName>
        <fullName evidence="1">Retrotransposon Copia-like N-terminal domain-containing protein</fullName>
    </recommendedName>
</protein>
<name>A0A151T5Y1_CAJCA</name>
<dbReference type="EMBL" id="CM003610">
    <property type="protein sequence ID" value="KYP62458.1"/>
    <property type="molecule type" value="Genomic_DNA"/>
</dbReference>
<proteinExistence type="predicted"/>
<dbReference type="InterPro" id="IPR029472">
    <property type="entry name" value="Copia-like_N"/>
</dbReference>